<keyword evidence="9" id="KW-0552">Olfaction</keyword>
<feature type="transmembrane region" description="Helical" evidence="9">
    <location>
        <begin position="25"/>
        <end position="48"/>
    </location>
</feature>
<feature type="transmembrane region" description="Helical" evidence="9">
    <location>
        <begin position="273"/>
        <end position="292"/>
    </location>
</feature>
<evidence type="ECO:0000256" key="7">
    <source>
        <dbReference type="ARBA" id="ARBA00023224"/>
    </source>
</evidence>
<evidence type="ECO:0000256" key="6">
    <source>
        <dbReference type="ARBA" id="ARBA00023170"/>
    </source>
</evidence>
<dbReference type="PRINTS" id="PR00237">
    <property type="entry name" value="GPCRRHODOPSN"/>
</dbReference>
<evidence type="ECO:0000256" key="3">
    <source>
        <dbReference type="ARBA" id="ARBA00022989"/>
    </source>
</evidence>
<evidence type="ECO:0000256" key="4">
    <source>
        <dbReference type="ARBA" id="ARBA00023040"/>
    </source>
</evidence>
<reference evidence="11" key="1">
    <citation type="thesis" date="2020" institute="ProQuest LLC" country="789 East Eisenhower Parkway, Ann Arbor, MI, USA">
        <title>Comparative Genomics and Chromosome Evolution.</title>
        <authorList>
            <person name="Mudd A.B."/>
        </authorList>
    </citation>
    <scope>NUCLEOTIDE SEQUENCE</scope>
    <source>
        <strain evidence="11">237g6f4</strain>
        <tissue evidence="11">Blood</tissue>
    </source>
</reference>
<feature type="transmembrane region" description="Helical" evidence="9">
    <location>
        <begin position="101"/>
        <end position="120"/>
    </location>
</feature>
<evidence type="ECO:0000256" key="5">
    <source>
        <dbReference type="ARBA" id="ARBA00023136"/>
    </source>
</evidence>
<feature type="transmembrane region" description="Helical" evidence="9">
    <location>
        <begin position="140"/>
        <end position="158"/>
    </location>
</feature>
<dbReference type="FunFam" id="1.20.1070.10:FF:000003">
    <property type="entry name" value="Olfactory receptor"/>
    <property type="match status" value="1"/>
</dbReference>
<evidence type="ECO:0000313" key="12">
    <source>
        <dbReference type="Proteomes" id="UP000824782"/>
    </source>
</evidence>
<feature type="non-terminal residue" evidence="11">
    <location>
        <position position="296"/>
    </location>
</feature>
<feature type="transmembrane region" description="Helical" evidence="9">
    <location>
        <begin position="60"/>
        <end position="81"/>
    </location>
</feature>
<feature type="transmembrane region" description="Helical" evidence="9">
    <location>
        <begin position="240"/>
        <end position="261"/>
    </location>
</feature>
<dbReference type="GO" id="GO:0004930">
    <property type="term" value="F:G protein-coupled receptor activity"/>
    <property type="evidence" value="ECO:0007669"/>
    <property type="project" value="UniProtKB-KW"/>
</dbReference>
<dbReference type="InterPro" id="IPR000276">
    <property type="entry name" value="GPCR_Rhodpsn"/>
</dbReference>
<keyword evidence="9" id="KW-1003">Cell membrane</keyword>
<dbReference type="GO" id="GO:0004984">
    <property type="term" value="F:olfactory receptor activity"/>
    <property type="evidence" value="ECO:0007669"/>
    <property type="project" value="InterPro"/>
</dbReference>
<keyword evidence="12" id="KW-1185">Reference proteome</keyword>
<keyword evidence="6 8" id="KW-0675">Receptor</keyword>
<organism evidence="11 12">
    <name type="scientific">Engystomops pustulosus</name>
    <name type="common">Tungara frog</name>
    <name type="synonym">Physalaemus pustulosus</name>
    <dbReference type="NCBI Taxonomy" id="76066"/>
    <lineage>
        <taxon>Eukaryota</taxon>
        <taxon>Metazoa</taxon>
        <taxon>Chordata</taxon>
        <taxon>Craniata</taxon>
        <taxon>Vertebrata</taxon>
        <taxon>Euteleostomi</taxon>
        <taxon>Amphibia</taxon>
        <taxon>Batrachia</taxon>
        <taxon>Anura</taxon>
        <taxon>Neobatrachia</taxon>
        <taxon>Hyloidea</taxon>
        <taxon>Leptodactylidae</taxon>
        <taxon>Leiuperinae</taxon>
        <taxon>Engystomops</taxon>
    </lineage>
</organism>
<dbReference type="PRINTS" id="PR00245">
    <property type="entry name" value="OLFACTORYR"/>
</dbReference>
<dbReference type="AlphaFoldDB" id="A0AAV7BTE9"/>
<keyword evidence="9" id="KW-0716">Sensory transduction</keyword>
<dbReference type="SUPFAM" id="SSF81321">
    <property type="entry name" value="Family A G protein-coupled receptor-like"/>
    <property type="match status" value="1"/>
</dbReference>
<dbReference type="InterPro" id="IPR000725">
    <property type="entry name" value="Olfact_rcpt"/>
</dbReference>
<feature type="domain" description="G-protein coupled receptors family 1 profile" evidence="10">
    <location>
        <begin position="41"/>
        <end position="290"/>
    </location>
</feature>
<evidence type="ECO:0000259" key="10">
    <source>
        <dbReference type="PROSITE" id="PS50262"/>
    </source>
</evidence>
<dbReference type="GO" id="GO:0005886">
    <property type="term" value="C:plasma membrane"/>
    <property type="evidence" value="ECO:0007669"/>
    <property type="project" value="UniProtKB-SubCell"/>
</dbReference>
<sequence>MESVNYTSVREFLLLGLMEDPQWNLLFFCIFLTMYIVTVLGNMFMMILICFSSKLQNPMYFFLGHLSFSDLCFSSVITPKLLHNLFSNQMAISFNGCATQLFFFGLFVGAECFHVTVMAYDRYVAICNPLLYLLIMSRSLRLVLVGAAYTGGLLTSIIHTTCTFHLSFCKSNKVNHFFCDIPPLLQLSCSDTFMSELFTFLLSSVLGSFSAIVIATSYAKIISSILRMKSSEGRQKAFSTCSSHLTVVALFFGTAIFMYARPISSYSVQKDKVISLVYTVVIPMLNPIIYSLRNTQ</sequence>
<comment type="caution">
    <text evidence="11">The sequence shown here is derived from an EMBL/GenBank/DDBJ whole genome shotgun (WGS) entry which is preliminary data.</text>
</comment>
<name>A0AAV7BTE9_ENGPU</name>
<dbReference type="InterPro" id="IPR017452">
    <property type="entry name" value="GPCR_Rhodpsn_7TM"/>
</dbReference>
<protein>
    <recommendedName>
        <fullName evidence="9">Olfactory receptor</fullName>
    </recommendedName>
</protein>
<dbReference type="PANTHER" id="PTHR48018">
    <property type="entry name" value="OLFACTORY RECEPTOR"/>
    <property type="match status" value="1"/>
</dbReference>
<feature type="transmembrane region" description="Helical" evidence="9">
    <location>
        <begin position="197"/>
        <end position="219"/>
    </location>
</feature>
<proteinExistence type="inferred from homology"/>
<comment type="subcellular location">
    <subcellularLocation>
        <location evidence="9">Cell membrane</location>
        <topology evidence="9">Multi-pass membrane protein</topology>
    </subcellularLocation>
    <subcellularLocation>
        <location evidence="1">Membrane</location>
        <topology evidence="1">Multi-pass membrane protein</topology>
    </subcellularLocation>
</comment>
<dbReference type="EMBL" id="WNYA01000004">
    <property type="protein sequence ID" value="KAG8575997.1"/>
    <property type="molecule type" value="Genomic_DNA"/>
</dbReference>
<dbReference type="CDD" id="cd15230">
    <property type="entry name" value="7tmA_OR5-like"/>
    <property type="match status" value="1"/>
</dbReference>
<evidence type="ECO:0000313" key="11">
    <source>
        <dbReference type="EMBL" id="KAG8575997.1"/>
    </source>
</evidence>
<dbReference type="Gene3D" id="1.20.1070.10">
    <property type="entry name" value="Rhodopsin 7-helix transmembrane proteins"/>
    <property type="match status" value="1"/>
</dbReference>
<dbReference type="PROSITE" id="PS50262">
    <property type="entry name" value="G_PROTEIN_RECEP_F1_2"/>
    <property type="match status" value="1"/>
</dbReference>
<keyword evidence="7 8" id="KW-0807">Transducer</keyword>
<keyword evidence="5 9" id="KW-0472">Membrane</keyword>
<evidence type="ECO:0000256" key="8">
    <source>
        <dbReference type="RuleBase" id="RU000688"/>
    </source>
</evidence>
<evidence type="ECO:0000256" key="2">
    <source>
        <dbReference type="ARBA" id="ARBA00022692"/>
    </source>
</evidence>
<keyword evidence="2 8" id="KW-0812">Transmembrane</keyword>
<dbReference type="Pfam" id="PF13853">
    <property type="entry name" value="7tm_4"/>
    <property type="match status" value="1"/>
</dbReference>
<keyword evidence="3 9" id="KW-1133">Transmembrane helix</keyword>
<accession>A0AAV7BTE9</accession>
<keyword evidence="4 8" id="KW-0297">G-protein coupled receptor</keyword>
<dbReference type="Proteomes" id="UP000824782">
    <property type="component" value="Unassembled WGS sequence"/>
</dbReference>
<dbReference type="PROSITE" id="PS00237">
    <property type="entry name" value="G_PROTEIN_RECEP_F1_1"/>
    <property type="match status" value="1"/>
</dbReference>
<gene>
    <name evidence="11" type="ORF">GDO81_009735</name>
</gene>
<evidence type="ECO:0000256" key="9">
    <source>
        <dbReference type="RuleBase" id="RU363047"/>
    </source>
</evidence>
<evidence type="ECO:0000256" key="1">
    <source>
        <dbReference type="ARBA" id="ARBA00004141"/>
    </source>
</evidence>
<comment type="similarity">
    <text evidence="8">Belongs to the G-protein coupled receptor 1 family.</text>
</comment>